<keyword evidence="4" id="KW-1185">Reference proteome</keyword>
<dbReference type="Proteomes" id="UP001176517">
    <property type="component" value="Unassembled WGS sequence"/>
</dbReference>
<feature type="compositionally biased region" description="Basic and acidic residues" evidence="1">
    <location>
        <begin position="133"/>
        <end position="167"/>
    </location>
</feature>
<dbReference type="AlphaFoldDB" id="A0AAN6GSA6"/>
<dbReference type="PANTHER" id="PTHR23106">
    <property type="entry name" value="ANGIOGENIC FACTOR WITH G PATCH AND FHA DOMAINS 1"/>
    <property type="match status" value="1"/>
</dbReference>
<evidence type="ECO:0000256" key="1">
    <source>
        <dbReference type="SAM" id="MobiDB-lite"/>
    </source>
</evidence>
<feature type="compositionally biased region" description="Gly residues" evidence="1">
    <location>
        <begin position="670"/>
        <end position="680"/>
    </location>
</feature>
<feature type="compositionally biased region" description="Pro residues" evidence="1">
    <location>
        <begin position="168"/>
        <end position="182"/>
    </location>
</feature>
<feature type="compositionally biased region" description="Basic and acidic residues" evidence="1">
    <location>
        <begin position="114"/>
        <end position="124"/>
    </location>
</feature>
<feature type="region of interest" description="Disordered" evidence="1">
    <location>
        <begin position="389"/>
        <end position="437"/>
    </location>
</feature>
<feature type="region of interest" description="Disordered" evidence="1">
    <location>
        <begin position="653"/>
        <end position="751"/>
    </location>
</feature>
<dbReference type="InterPro" id="IPR000253">
    <property type="entry name" value="FHA_dom"/>
</dbReference>
<reference evidence="3" key="1">
    <citation type="journal article" date="2023" name="PhytoFront">
        <title>Draft Genome Resources of Seven Strains of Tilletia horrida, Causal Agent of Kernel Smut of Rice.</title>
        <authorList>
            <person name="Khanal S."/>
            <person name="Antony Babu S."/>
            <person name="Zhou X.G."/>
        </authorList>
    </citation>
    <scope>NUCLEOTIDE SEQUENCE</scope>
    <source>
        <strain evidence="3">TX6</strain>
    </source>
</reference>
<feature type="compositionally biased region" description="Basic residues" evidence="1">
    <location>
        <begin position="485"/>
        <end position="495"/>
    </location>
</feature>
<dbReference type="Gene3D" id="2.60.200.20">
    <property type="match status" value="1"/>
</dbReference>
<dbReference type="InterPro" id="IPR053027">
    <property type="entry name" value="AGGF1"/>
</dbReference>
<dbReference type="PANTHER" id="PTHR23106:SF24">
    <property type="entry name" value="ANGIOGENIC FACTOR WITH G PATCH AND FHA DOMAINS 1"/>
    <property type="match status" value="1"/>
</dbReference>
<dbReference type="SMART" id="SM00240">
    <property type="entry name" value="FHA"/>
    <property type="match status" value="1"/>
</dbReference>
<feature type="compositionally biased region" description="Basic and acidic residues" evidence="1">
    <location>
        <begin position="94"/>
        <end position="105"/>
    </location>
</feature>
<feature type="compositionally biased region" description="Low complexity" evidence="1">
    <location>
        <begin position="474"/>
        <end position="484"/>
    </location>
</feature>
<protein>
    <recommendedName>
        <fullName evidence="2">FHA domain-containing protein</fullName>
    </recommendedName>
</protein>
<feature type="region of interest" description="Disordered" evidence="1">
    <location>
        <begin position="1"/>
        <end position="183"/>
    </location>
</feature>
<feature type="compositionally biased region" description="Basic and acidic residues" evidence="1">
    <location>
        <begin position="70"/>
        <end position="83"/>
    </location>
</feature>
<accession>A0AAN6GSA6</accession>
<evidence type="ECO:0000313" key="4">
    <source>
        <dbReference type="Proteomes" id="UP001176517"/>
    </source>
</evidence>
<name>A0AAN6GSA6_9BASI</name>
<dbReference type="PROSITE" id="PS50006">
    <property type="entry name" value="FHA_DOMAIN"/>
    <property type="match status" value="1"/>
</dbReference>
<feature type="compositionally biased region" description="Polar residues" evidence="1">
    <location>
        <begin position="414"/>
        <end position="428"/>
    </location>
</feature>
<organism evidence="3 4">
    <name type="scientific">Tilletia horrida</name>
    <dbReference type="NCBI Taxonomy" id="155126"/>
    <lineage>
        <taxon>Eukaryota</taxon>
        <taxon>Fungi</taxon>
        <taxon>Dikarya</taxon>
        <taxon>Basidiomycota</taxon>
        <taxon>Ustilaginomycotina</taxon>
        <taxon>Exobasidiomycetes</taxon>
        <taxon>Tilletiales</taxon>
        <taxon>Tilletiaceae</taxon>
        <taxon>Tilletia</taxon>
    </lineage>
</organism>
<proteinExistence type="predicted"/>
<dbReference type="InterPro" id="IPR008984">
    <property type="entry name" value="SMAD_FHA_dom_sf"/>
</dbReference>
<feature type="domain" description="FHA" evidence="2">
    <location>
        <begin position="222"/>
        <end position="277"/>
    </location>
</feature>
<dbReference type="Pfam" id="PF00498">
    <property type="entry name" value="FHA"/>
    <property type="match status" value="1"/>
</dbReference>
<feature type="compositionally biased region" description="Polar residues" evidence="1">
    <location>
        <begin position="395"/>
        <end position="406"/>
    </location>
</feature>
<comment type="caution">
    <text evidence="3">The sequence shown here is derived from an EMBL/GenBank/DDBJ whole genome shotgun (WGS) entry which is preliminary data.</text>
</comment>
<evidence type="ECO:0000313" key="3">
    <source>
        <dbReference type="EMBL" id="KAK0548103.1"/>
    </source>
</evidence>
<dbReference type="SUPFAM" id="SSF49879">
    <property type="entry name" value="SMAD/FHA domain"/>
    <property type="match status" value="1"/>
</dbReference>
<gene>
    <name evidence="3" type="ORF">OC846_004622</name>
</gene>
<feature type="compositionally biased region" description="Polar residues" evidence="1">
    <location>
        <begin position="518"/>
        <end position="528"/>
    </location>
</feature>
<sequence length="751" mass="81707">MESSTADNERSQPPRTYEHDYYADGGRPDPYERPQHYDRERYEGGAGYDRPRRRSRSPDYRSARQYSNDARPDESAREYDRYQDQPPHGSGPRCYERDHDRDLYQRPHRSRSPQWDRDSWRPDGEYGSSSRNQQRDPHRWDAARDRRDYDRLDPRYEHDRDDRDVPRRTPPPPLPPPPPRPRYVPAQLRLVKLVSDVLPPQQSVATVESEASSGSAGVEEGISVGRDRVFTRRLRLASMDVSKHHANIFRTAGTPTLLGGDGGWWIVDNGSSHGTFVLRAENRLDFFREQSEERIFQDVMTLQQITASHPPLSAYHRLSEPKAASRPYELRHQDLVRFGATVLEVHLHVAPPRGDHEDGAGDGIDYRAATCCEVCQIDFSGQNLIPLSAKEGGESASTSNSQSDLASASLGRSGDTSAASGTEANRSLTGDRKLDSEVEWKRQMKGLRANYLGGGAAKTKGRAAQEGSGGGVAAGSAPSASTVSWKKHLSTKKKRSNADDGVMVSISTAHLEQRHASKTATETPSTSLEPAKDEPMGGTAPDDDSTESSAAAATGPMSPPVAQYVDRAAQRRLHAHSIENTLPRNAVAELAGHAHRIDPQQALRLASAAVPLPRSAAAAAAAAELQGGAEPVVRASALRPLAETNRGFKLLSAMSGGGGGGDSTAEGDDGGLGVEGGDGAWTGREQDRLGQAEAGRRGDHEPIMARGTSGRAGLGSAKLRDVDEIAAAGESSSSYADHGRETMRRRWDQAR</sequence>
<feature type="compositionally biased region" description="Basic and acidic residues" evidence="1">
    <location>
        <begin position="7"/>
        <end position="43"/>
    </location>
</feature>
<feature type="compositionally biased region" description="Basic and acidic residues" evidence="1">
    <location>
        <begin position="684"/>
        <end position="703"/>
    </location>
</feature>
<feature type="compositionally biased region" description="Basic and acidic residues" evidence="1">
    <location>
        <begin position="737"/>
        <end position="751"/>
    </location>
</feature>
<dbReference type="EMBL" id="JAPDMZ010000144">
    <property type="protein sequence ID" value="KAK0548103.1"/>
    <property type="molecule type" value="Genomic_DNA"/>
</dbReference>
<evidence type="ECO:0000259" key="2">
    <source>
        <dbReference type="PROSITE" id="PS50006"/>
    </source>
</evidence>
<feature type="region of interest" description="Disordered" evidence="1">
    <location>
        <begin position="453"/>
        <end position="560"/>
    </location>
</feature>